<dbReference type="EMBL" id="BMFA01000005">
    <property type="protein sequence ID" value="GGB47595.1"/>
    <property type="molecule type" value="Genomic_DNA"/>
</dbReference>
<dbReference type="Gene3D" id="3.40.190.10">
    <property type="entry name" value="Periplasmic binding protein-like II"/>
    <property type="match status" value="2"/>
</dbReference>
<feature type="domain" description="Solute-binding protein family 3/N-terminal" evidence="2">
    <location>
        <begin position="29"/>
        <end position="245"/>
    </location>
</feature>
<sequence length="252" mass="28165">MRIVPYIIGALITFAFALQAASEATDITVVTEDLPPFSYIENNEVKGVGAETIKALLTEAGLPADLQFMPWARAYHTAQVLKNTVIFPIARTRDREDLFTWIGTIAPFGASLYRHVDRDDITINRIEDARDLHVGVYIEDAKHQFLRSKGFENLSPVDQDILNIRKLTMKRLDLIAIDDAVLTYELNKLGMEDAPFVKAFPIAPLSGYLYVAVHKDTDPALVQRLRTALETIKENGIHKSILADYGLGPLTN</sequence>
<dbReference type="Proteomes" id="UP000605148">
    <property type="component" value="Unassembled WGS sequence"/>
</dbReference>
<dbReference type="InterPro" id="IPR001638">
    <property type="entry name" value="Solute-binding_3/MltF_N"/>
</dbReference>
<evidence type="ECO:0000313" key="4">
    <source>
        <dbReference type="Proteomes" id="UP000605148"/>
    </source>
</evidence>
<feature type="signal peptide" evidence="1">
    <location>
        <begin position="1"/>
        <end position="20"/>
    </location>
</feature>
<dbReference type="AlphaFoldDB" id="A0A916TJ05"/>
<protein>
    <recommendedName>
        <fullName evidence="2">Solute-binding protein family 3/N-terminal domain-containing protein</fullName>
    </recommendedName>
</protein>
<evidence type="ECO:0000256" key="1">
    <source>
        <dbReference type="SAM" id="SignalP"/>
    </source>
</evidence>
<keyword evidence="1" id="KW-0732">Signal</keyword>
<dbReference type="PANTHER" id="PTHR38834:SF3">
    <property type="entry name" value="SOLUTE-BINDING PROTEIN FAMILY 3_N-TERMINAL DOMAIN-CONTAINING PROTEIN"/>
    <property type="match status" value="1"/>
</dbReference>
<dbReference type="SUPFAM" id="SSF53850">
    <property type="entry name" value="Periplasmic binding protein-like II"/>
    <property type="match status" value="1"/>
</dbReference>
<keyword evidence="4" id="KW-1185">Reference proteome</keyword>
<name>A0A916TJ05_9HYPH</name>
<evidence type="ECO:0000313" key="3">
    <source>
        <dbReference type="EMBL" id="GGB47595.1"/>
    </source>
</evidence>
<gene>
    <name evidence="3" type="ORF">GCM10011316_19670</name>
</gene>
<comment type="caution">
    <text evidence="3">The sequence shown here is derived from an EMBL/GenBank/DDBJ whole genome shotgun (WGS) entry which is preliminary data.</text>
</comment>
<proteinExistence type="predicted"/>
<reference evidence="3" key="2">
    <citation type="submission" date="2020-09" db="EMBL/GenBank/DDBJ databases">
        <authorList>
            <person name="Sun Q."/>
            <person name="Zhou Y."/>
        </authorList>
    </citation>
    <scope>NUCLEOTIDE SEQUENCE</scope>
    <source>
        <strain evidence="3">CGMCC 1.12426</strain>
    </source>
</reference>
<evidence type="ECO:0000259" key="2">
    <source>
        <dbReference type="Pfam" id="PF00497"/>
    </source>
</evidence>
<reference evidence="3" key="1">
    <citation type="journal article" date="2014" name="Int. J. Syst. Evol. Microbiol.">
        <title>Complete genome sequence of Corynebacterium casei LMG S-19264T (=DSM 44701T), isolated from a smear-ripened cheese.</title>
        <authorList>
            <consortium name="US DOE Joint Genome Institute (JGI-PGF)"/>
            <person name="Walter F."/>
            <person name="Albersmeier A."/>
            <person name="Kalinowski J."/>
            <person name="Ruckert C."/>
        </authorList>
    </citation>
    <scope>NUCLEOTIDE SEQUENCE</scope>
    <source>
        <strain evidence="3">CGMCC 1.12426</strain>
    </source>
</reference>
<feature type="chain" id="PRO_5037251095" description="Solute-binding protein family 3/N-terminal domain-containing protein" evidence="1">
    <location>
        <begin position="21"/>
        <end position="252"/>
    </location>
</feature>
<dbReference type="PANTHER" id="PTHR38834">
    <property type="entry name" value="PERIPLASMIC SUBSTRATE BINDING PROTEIN FAMILY 3"/>
    <property type="match status" value="1"/>
</dbReference>
<dbReference type="Pfam" id="PF00497">
    <property type="entry name" value="SBP_bac_3"/>
    <property type="match status" value="1"/>
</dbReference>
<dbReference type="RefSeq" id="WP_172972064.1">
    <property type="nucleotide sequence ID" value="NZ_BMFA01000005.1"/>
</dbReference>
<organism evidence="3 4">
    <name type="scientific">Roseibium aquae</name>
    <dbReference type="NCBI Taxonomy" id="1323746"/>
    <lineage>
        <taxon>Bacteria</taxon>
        <taxon>Pseudomonadati</taxon>
        <taxon>Pseudomonadota</taxon>
        <taxon>Alphaproteobacteria</taxon>
        <taxon>Hyphomicrobiales</taxon>
        <taxon>Stappiaceae</taxon>
        <taxon>Roseibium</taxon>
    </lineage>
</organism>
<accession>A0A916TJ05</accession>